<dbReference type="EMBL" id="LITU01000008">
    <property type="protein sequence ID" value="KOY18341.1"/>
    <property type="molecule type" value="Genomic_DNA"/>
</dbReference>
<dbReference type="Proteomes" id="UP000037688">
    <property type="component" value="Unassembled WGS sequence"/>
</dbReference>
<evidence type="ECO:0000313" key="1">
    <source>
        <dbReference type="EMBL" id="KOY18341.1"/>
    </source>
</evidence>
<dbReference type="AlphaFoldDB" id="A0A0N0UIQ3"/>
<protein>
    <submittedName>
        <fullName evidence="1">Uncharacterized protein</fullName>
    </submittedName>
</protein>
<reference evidence="1 2" key="1">
    <citation type="submission" date="2015-08" db="EMBL/GenBank/DDBJ databases">
        <title>Draft genome sequence of cellulolytic and xylanolytic Paenibacillus sp. A59, isolated from a decaying forest soil from Patagonia, Argentina.</title>
        <authorList>
            <person name="Ghio S."/>
            <person name="Caceres A.M."/>
            <person name="Talia P."/>
            <person name="Grasso D."/>
            <person name="Campos E."/>
        </authorList>
    </citation>
    <scope>NUCLEOTIDE SEQUENCE [LARGE SCALE GENOMIC DNA]</scope>
    <source>
        <strain evidence="1 2">A59</strain>
    </source>
</reference>
<organism evidence="1 2">
    <name type="scientific">Paenibacillus xylanivorans</name>
    <dbReference type="NCBI Taxonomy" id="1705561"/>
    <lineage>
        <taxon>Bacteria</taxon>
        <taxon>Bacillati</taxon>
        <taxon>Bacillota</taxon>
        <taxon>Bacilli</taxon>
        <taxon>Bacillales</taxon>
        <taxon>Paenibacillaceae</taxon>
        <taxon>Paenibacillus</taxon>
    </lineage>
</organism>
<evidence type="ECO:0000313" key="2">
    <source>
        <dbReference type="Proteomes" id="UP000037688"/>
    </source>
</evidence>
<accession>A0A0N0UIQ3</accession>
<comment type="caution">
    <text evidence="1">The sequence shown here is derived from an EMBL/GenBank/DDBJ whole genome shotgun (WGS) entry which is preliminary data.</text>
</comment>
<keyword evidence="2" id="KW-1185">Reference proteome</keyword>
<proteinExistence type="predicted"/>
<dbReference type="RefSeq" id="WP_024628802.1">
    <property type="nucleotide sequence ID" value="NZ_LITU01000008.1"/>
</dbReference>
<dbReference type="OrthoDB" id="2085824at2"/>
<sequence length="97" mass="11040">MGVKHGRDYEGILTDLTQAIGRIPDRYVFFEMDEEEWSRLGVTEQLEVDEALAEDLFYALGEESVIPVGSGVVIHDKDQHRIHILIGEEELTFVPLI</sequence>
<name>A0A0N0UIQ3_9BACL</name>
<gene>
    <name evidence="1" type="ORF">AMS66_00830</name>
</gene>
<dbReference type="PATRIC" id="fig|1705561.3.peg.1262"/>